<comment type="caution">
    <text evidence="14">The sequence shown here is derived from an EMBL/GenBank/DDBJ whole genome shotgun (WGS) entry which is preliminary data.</text>
</comment>
<dbReference type="GO" id="GO:0004930">
    <property type="term" value="F:G protein-coupled receptor activity"/>
    <property type="evidence" value="ECO:0007669"/>
    <property type="project" value="UniProtKB-KW"/>
</dbReference>
<name>A0A8S3UL41_MYTED</name>
<dbReference type="PROSITE" id="PS50221">
    <property type="entry name" value="GAIN_B"/>
    <property type="match status" value="1"/>
</dbReference>
<feature type="domain" description="GAIN-B" evidence="12">
    <location>
        <begin position="515"/>
        <end position="685"/>
    </location>
</feature>
<keyword evidence="9" id="KW-0807">Transducer</keyword>
<feature type="transmembrane region" description="Helical" evidence="11">
    <location>
        <begin position="847"/>
        <end position="868"/>
    </location>
</feature>
<evidence type="ECO:0000259" key="12">
    <source>
        <dbReference type="PROSITE" id="PS50221"/>
    </source>
</evidence>
<evidence type="ECO:0000256" key="2">
    <source>
        <dbReference type="ARBA" id="ARBA00022475"/>
    </source>
</evidence>
<dbReference type="InterPro" id="IPR057244">
    <property type="entry name" value="GAIN_B"/>
</dbReference>
<accession>A0A8S3UL41</accession>
<reference evidence="14" key="1">
    <citation type="submission" date="2021-03" db="EMBL/GenBank/DDBJ databases">
        <authorList>
            <person name="Bekaert M."/>
        </authorList>
    </citation>
    <scope>NUCLEOTIDE SEQUENCE</scope>
</reference>
<feature type="transmembrane region" description="Helical" evidence="11">
    <location>
        <begin position="723"/>
        <end position="742"/>
    </location>
</feature>
<organism evidence="14 15">
    <name type="scientific">Mytilus edulis</name>
    <name type="common">Blue mussel</name>
    <dbReference type="NCBI Taxonomy" id="6550"/>
    <lineage>
        <taxon>Eukaryota</taxon>
        <taxon>Metazoa</taxon>
        <taxon>Spiralia</taxon>
        <taxon>Lophotrochozoa</taxon>
        <taxon>Mollusca</taxon>
        <taxon>Bivalvia</taxon>
        <taxon>Autobranchia</taxon>
        <taxon>Pteriomorphia</taxon>
        <taxon>Mytilida</taxon>
        <taxon>Mytiloidea</taxon>
        <taxon>Mytilidae</taxon>
        <taxon>Mytilinae</taxon>
        <taxon>Mytilus</taxon>
    </lineage>
</organism>
<evidence type="ECO:0000256" key="7">
    <source>
        <dbReference type="ARBA" id="ARBA00023157"/>
    </source>
</evidence>
<keyword evidence="15" id="KW-1185">Reference proteome</keyword>
<dbReference type="PANTHER" id="PTHR12011:SF347">
    <property type="entry name" value="FI21270P1-RELATED"/>
    <property type="match status" value="1"/>
</dbReference>
<dbReference type="Gene3D" id="1.20.1070.10">
    <property type="entry name" value="Rhodopsin 7-helix transmembrane proteins"/>
    <property type="match status" value="1"/>
</dbReference>
<dbReference type="Proteomes" id="UP000683360">
    <property type="component" value="Unassembled WGS sequence"/>
</dbReference>
<evidence type="ECO:0000313" key="15">
    <source>
        <dbReference type="Proteomes" id="UP000683360"/>
    </source>
</evidence>
<dbReference type="GO" id="GO:0007166">
    <property type="term" value="P:cell surface receptor signaling pathway"/>
    <property type="evidence" value="ECO:0007669"/>
    <property type="project" value="InterPro"/>
</dbReference>
<evidence type="ECO:0000256" key="4">
    <source>
        <dbReference type="ARBA" id="ARBA00022989"/>
    </source>
</evidence>
<feature type="region of interest" description="Disordered" evidence="10">
    <location>
        <begin position="927"/>
        <end position="959"/>
    </location>
</feature>
<dbReference type="InterPro" id="IPR032471">
    <property type="entry name" value="AGRL2-4_GAIN_subdom_A"/>
</dbReference>
<evidence type="ECO:0000256" key="5">
    <source>
        <dbReference type="ARBA" id="ARBA00023040"/>
    </source>
</evidence>
<protein>
    <submittedName>
        <fullName evidence="14">Uncharacterized protein</fullName>
    </submittedName>
</protein>
<dbReference type="SUPFAM" id="SSF111418">
    <property type="entry name" value="Hormone receptor domain"/>
    <property type="match status" value="1"/>
</dbReference>
<evidence type="ECO:0000259" key="13">
    <source>
        <dbReference type="PROSITE" id="PS50261"/>
    </source>
</evidence>
<sequence length="980" mass="110417">MYVNTVDTVLIIVNLMCINGSHFSEEQIDITYKLSFHRDRYFCDESNQGTLVTGEGSLSCTGCSYWSSSLVSLMSFYCTEYSEEEDWIYGQRTVNVTLPTVWNNIYQFSYSGNAWIDLQSGGGYWALLSTVNLTIRQDIGRINSPPSTYMPAVVRFKQTCYYSLSIPVEDEDSDIIRCRWAIAFSECAGVCKKLYGSVLDEERCVLTYNANGTEGMYAVALQIEDFATENAVNALSSIPLQFLINVTSHNSTDSCNNKPVFENLRDINSVIEIPMHITYHQTIIAKGFRISEMNVTTPKGMTKSKMLKHSVSNDRWYVNVSWTPTEMDLGNHTICCAAFDSISQASNQICITLQVINANLCGDSIDRFNTKWSLTQENKQMTLSCTGEHVGNVSRNCRSGGIWDEPDYSSDDEFVTTILKDLENITRNNYELRSGDLLTASSILDEIATHVINDEDELSLYQLDIFGSLCNNLLDERNHESWKELNDKGSNGVTSLVKAVTTYTNEVNQIINTEAALIIAKDNVVMQVGKAGSDEISVPDRSKTSDSWIADSVTEIKLKKNICGGLTGYSSTFYRNISSFFPKYLILNGNVQPFNGSFDVNSIIADFTIYGKSCSDYSIIIKFEHLLVNYSTPFCGFWDFGAPNTTNGAWSSFGSRVVESTDSYTICEYNHTTNFAMLMSPGRTPSIHHFPLSLISAIGCGISILCLLITILIYSVLWRGVCTAIAVALHYMFLTAFALMLAEGIQILRMVAFVFDRRPIAHILLPTCWIVPGGIVGICAILTKLKGYGNQQFCWLTIESNLIWAFIGPALLVIVINFAIFIVMLYKLRTLGKFEKKTLAEKFKVGFRDICILFPLFGVTWVLGAFSLNDDLVVFQYLFAIFNSLQGLFICVFQCFLDPLVRKGYEHYRSRRLAKHMAFKSYSDSTTFDNKKRKRTDGDIRSQRKERRNYNSTSQGKSVESNLEYFDSRFTNSAYSHDDY</sequence>
<evidence type="ECO:0000256" key="8">
    <source>
        <dbReference type="ARBA" id="ARBA00023170"/>
    </source>
</evidence>
<keyword evidence="3 11" id="KW-0812">Transmembrane</keyword>
<dbReference type="Pfam" id="PF16489">
    <property type="entry name" value="GAIN"/>
    <property type="match status" value="1"/>
</dbReference>
<keyword evidence="2" id="KW-1003">Cell membrane</keyword>
<dbReference type="GO" id="GO:0005886">
    <property type="term" value="C:plasma membrane"/>
    <property type="evidence" value="ECO:0007669"/>
    <property type="project" value="UniProtKB-SubCell"/>
</dbReference>
<feature type="transmembrane region" description="Helical" evidence="11">
    <location>
        <begin position="803"/>
        <end position="826"/>
    </location>
</feature>
<evidence type="ECO:0000256" key="1">
    <source>
        <dbReference type="ARBA" id="ARBA00004651"/>
    </source>
</evidence>
<keyword evidence="5" id="KW-0297">G-protein coupled receptor</keyword>
<dbReference type="Gene3D" id="1.25.40.610">
    <property type="match status" value="1"/>
</dbReference>
<evidence type="ECO:0000256" key="11">
    <source>
        <dbReference type="SAM" id="Phobius"/>
    </source>
</evidence>
<evidence type="ECO:0000256" key="3">
    <source>
        <dbReference type="ARBA" id="ARBA00022692"/>
    </source>
</evidence>
<feature type="compositionally biased region" description="Polar residues" evidence="10">
    <location>
        <begin position="950"/>
        <end position="959"/>
    </location>
</feature>
<dbReference type="Gene3D" id="2.60.220.50">
    <property type="match status" value="1"/>
</dbReference>
<dbReference type="PANTHER" id="PTHR12011">
    <property type="entry name" value="ADHESION G-PROTEIN COUPLED RECEPTOR"/>
    <property type="match status" value="1"/>
</dbReference>
<feature type="domain" description="G-protein coupled receptors family 2 profile 2" evidence="13">
    <location>
        <begin position="722"/>
        <end position="898"/>
    </location>
</feature>
<dbReference type="Pfam" id="PF01825">
    <property type="entry name" value="GPS"/>
    <property type="match status" value="1"/>
</dbReference>
<evidence type="ECO:0000256" key="10">
    <source>
        <dbReference type="SAM" id="MobiDB-lite"/>
    </source>
</evidence>
<proteinExistence type="predicted"/>
<feature type="transmembrane region" description="Helical" evidence="11">
    <location>
        <begin position="763"/>
        <end position="783"/>
    </location>
</feature>
<comment type="subcellular location">
    <subcellularLocation>
        <location evidence="1">Cell membrane</location>
        <topology evidence="1">Multi-pass membrane protein</topology>
    </subcellularLocation>
</comment>
<dbReference type="EMBL" id="CAJPWZ010002690">
    <property type="protein sequence ID" value="CAG2243099.1"/>
    <property type="molecule type" value="Genomic_DNA"/>
</dbReference>
<keyword evidence="4 11" id="KW-1133">Transmembrane helix</keyword>
<dbReference type="Pfam" id="PF00002">
    <property type="entry name" value="7tm_2"/>
    <property type="match status" value="1"/>
</dbReference>
<feature type="transmembrane region" description="Helical" evidence="11">
    <location>
        <begin position="874"/>
        <end position="897"/>
    </location>
</feature>
<dbReference type="InterPro" id="IPR000832">
    <property type="entry name" value="GPCR_2_secretin-like"/>
</dbReference>
<keyword evidence="6 11" id="KW-0472">Membrane</keyword>
<dbReference type="SMART" id="SM00303">
    <property type="entry name" value="GPS"/>
    <property type="match status" value="1"/>
</dbReference>
<dbReference type="InterPro" id="IPR036445">
    <property type="entry name" value="GPCR_2_extracell_dom_sf"/>
</dbReference>
<dbReference type="InterPro" id="IPR046338">
    <property type="entry name" value="GAIN_dom_sf"/>
</dbReference>
<dbReference type="InterPro" id="IPR000203">
    <property type="entry name" value="GPS"/>
</dbReference>
<keyword evidence="8" id="KW-0675">Receptor</keyword>
<evidence type="ECO:0000256" key="9">
    <source>
        <dbReference type="ARBA" id="ARBA00023224"/>
    </source>
</evidence>
<evidence type="ECO:0000313" key="14">
    <source>
        <dbReference type="EMBL" id="CAG2243099.1"/>
    </source>
</evidence>
<feature type="transmembrane region" description="Helical" evidence="11">
    <location>
        <begin position="692"/>
        <end position="717"/>
    </location>
</feature>
<dbReference type="AlphaFoldDB" id="A0A8S3UL41"/>
<dbReference type="InterPro" id="IPR017981">
    <property type="entry name" value="GPCR_2-like_7TM"/>
</dbReference>
<dbReference type="PROSITE" id="PS50261">
    <property type="entry name" value="G_PROTEIN_RECEP_F2_4"/>
    <property type="match status" value="1"/>
</dbReference>
<dbReference type="CDD" id="cd15040">
    <property type="entry name" value="7tmB2_Adhesion"/>
    <property type="match status" value="1"/>
</dbReference>
<evidence type="ECO:0000256" key="6">
    <source>
        <dbReference type="ARBA" id="ARBA00023136"/>
    </source>
</evidence>
<keyword evidence="7" id="KW-1015">Disulfide bond</keyword>
<gene>
    <name evidence="14" type="ORF">MEDL_55226</name>
</gene>
<dbReference type="OrthoDB" id="10063988at2759"/>